<evidence type="ECO:0000259" key="1">
    <source>
        <dbReference type="Pfam" id="PF08984"/>
    </source>
</evidence>
<name>A0A1L3GLS2_9BACT</name>
<dbReference type="Pfam" id="PF08984">
    <property type="entry name" value="DUF1858"/>
    <property type="match status" value="1"/>
</dbReference>
<dbReference type="AlphaFoldDB" id="A0A1L3GLS2"/>
<evidence type="ECO:0000313" key="3">
    <source>
        <dbReference type="Proteomes" id="UP000182517"/>
    </source>
</evidence>
<dbReference type="Proteomes" id="UP000182517">
    <property type="component" value="Chromosome"/>
</dbReference>
<organism evidence="2 3">
    <name type="scientific">Syntrophotalea acetylenivorans</name>
    <dbReference type="NCBI Taxonomy" id="1842532"/>
    <lineage>
        <taxon>Bacteria</taxon>
        <taxon>Pseudomonadati</taxon>
        <taxon>Thermodesulfobacteriota</taxon>
        <taxon>Desulfuromonadia</taxon>
        <taxon>Desulfuromonadales</taxon>
        <taxon>Syntrophotaleaceae</taxon>
        <taxon>Syntrophotalea</taxon>
    </lineage>
</organism>
<proteinExistence type="predicted"/>
<dbReference type="InterPro" id="IPR038062">
    <property type="entry name" value="ScdA-like_N_sf"/>
</dbReference>
<feature type="domain" description="DUF1858" evidence="1">
    <location>
        <begin position="6"/>
        <end position="63"/>
    </location>
</feature>
<dbReference type="SUPFAM" id="SSF140683">
    <property type="entry name" value="SP0561-like"/>
    <property type="match status" value="1"/>
</dbReference>
<reference evidence="2 3" key="1">
    <citation type="journal article" date="2017" name="Genome Announc.">
        <title>Complete Genome Sequences of Two Acetylene-Fermenting Pelobacter acetylenicus Strains.</title>
        <authorList>
            <person name="Sutton J.M."/>
            <person name="Baesman S.M."/>
            <person name="Fierst J.L."/>
            <person name="Poret-Peterson A.T."/>
            <person name="Oremland R.S."/>
            <person name="Dunlap D.S."/>
            <person name="Akob D.M."/>
        </authorList>
    </citation>
    <scope>NUCLEOTIDE SEQUENCE [LARGE SCALE GENOMIC DNA]</scope>
    <source>
        <strain evidence="2 3">SFB93</strain>
    </source>
</reference>
<accession>A0A1L3GLS2</accession>
<evidence type="ECO:0000313" key="2">
    <source>
        <dbReference type="EMBL" id="APG26872.1"/>
    </source>
</evidence>
<dbReference type="RefSeq" id="WP_072282833.1">
    <property type="nucleotide sequence ID" value="NZ_CP015519.1"/>
</dbReference>
<gene>
    <name evidence="2" type="ORF">A7E78_02870</name>
</gene>
<dbReference type="OrthoDB" id="5397989at2"/>
<protein>
    <recommendedName>
        <fullName evidence="1">DUF1858 domain-containing protein</fullName>
    </recommendedName>
</protein>
<sequence length="82" mass="9493">MKRQVINGDMKVWDVIQDHPETYGVFRQYGCPDIHKGIFQVSSHFMKLRTMAHAQHINLDELLRSLNEAVTSYDKGMSAGYH</sequence>
<dbReference type="InterPro" id="IPR015077">
    <property type="entry name" value="DUF1858"/>
</dbReference>
<dbReference type="STRING" id="1842532.A7E78_02870"/>
<dbReference type="Gene3D" id="1.10.3910.10">
    <property type="entry name" value="SP0561-like"/>
    <property type="match status" value="1"/>
</dbReference>
<dbReference type="KEGG" id="pef:A7E78_02870"/>
<dbReference type="EMBL" id="CP015519">
    <property type="protein sequence ID" value="APG26872.1"/>
    <property type="molecule type" value="Genomic_DNA"/>
</dbReference>
<keyword evidence="3" id="KW-1185">Reference proteome</keyword>